<feature type="domain" description="DUF6443" evidence="2">
    <location>
        <begin position="56"/>
        <end position="186"/>
    </location>
</feature>
<dbReference type="Proteomes" id="UP000601055">
    <property type="component" value="Unassembled WGS sequence"/>
</dbReference>
<dbReference type="PANTHER" id="PTHR32305:SF15">
    <property type="entry name" value="PROTEIN RHSA-RELATED"/>
    <property type="match status" value="1"/>
</dbReference>
<sequence>MFQVTLLSINFNMKSHIKKLYSLFPILLVAVTGLCQSPSLNRNFTIETIVKEAGHQTASSLAVLPVNLANRTVTYLDGLGRPYQTVQWQASPSPNKKDIVSFNVYDTYGRETTKYAPYAEQLSADLSSKTNPLSMQGAYYGVGSWDAQVVKNPYPLSVTKPENSPLGRILEQGAPGAAWQPATTSIAGSGHTVKTDYTANVAAEVAIWIPTSHGASTSGTFPAGVLYKNVIKNENWTSGNENTIEEFKDKGGKVILRKTWETATKSLSTYYVYDDFGNLRYVLPPAVTENGILSYANTTVFTETDPVFERYIYGYHYDGRRRQTEKKIPGKGWEYMVYNNLDQLIFTQDTLQRAVGQWLFTKYDALGRTIMSGIHNNGSSRATLQAAADTETVFWEQRDNANTLTGYTNLSLPNVTVNLSALLSINYYDDYLFNGNTFTPTSITESTKTLGLPTATKINVMGSSTMLLSVMYYDEDGRIIQSKSANHLGGFDLVNNTYNFPGELTATTRMHVVGANTTTIANSFTYDHVGRKLNTIENIDNQGAVVLNRLEYNEIGQLKGKNLHSTNNGASFYQHTDMTYNERGWLTNATSPQFSFWLRYNDAEGSTTANFNGNVSNQYWGAGSLDASTPNFFRYNYDALGRLLNGKTATGSTVAMKEEITYDVMGNILSMNRDAAGASTYTYIGHQLQGISGGSLNTGTYLYDANGNAKTDGKKGISLNYNLLNLPVTASKTTGTPVDLSYTYNAVGQKLKKVDVGTLTTTTDYVGGIQYQNNVIDFIQTEEGRAVRNATTGTYTYQYNLTDHLGNVRYSFDIYSGAIRKLQEDNYYAFGKRLGVAGGTNKYLYNGKEEQDGLDQLDYGARFYDAEIGRWNVIDPLAEVSRRFSPYTYGFNNPIRFVDPDGMASKDMVFRGRDYDDRSSDDYQAWKRANEAPPEWYRPADKLTGKEPDDSGEQKVSNNPGDPDPKPKKGDAKEAKKGRDPHPRGAAKGPVPWYGNFLGPGPPDNPYTLKGFNGKTLKPINMLDEAAQRHDYAYFKAKTGGISGALFNKSVSDADLELSAGAQWTIIYSFLGINDPVSGKPVSSAELRWAWAVTISFTDLGTLKKF</sequence>
<proteinExistence type="predicted"/>
<dbReference type="InterPro" id="IPR045619">
    <property type="entry name" value="DUF6443"/>
</dbReference>
<reference evidence="3" key="1">
    <citation type="submission" date="2019-11" db="EMBL/GenBank/DDBJ databases">
        <title>Description of Pedobacter sp. LMG 31464T.</title>
        <authorList>
            <person name="Carlier A."/>
            <person name="Qi S."/>
            <person name="Vandamme P."/>
        </authorList>
    </citation>
    <scope>NUCLEOTIDE SEQUENCE</scope>
    <source>
        <strain evidence="3">LMG 31464</strain>
    </source>
</reference>
<evidence type="ECO:0000259" key="2">
    <source>
        <dbReference type="Pfam" id="PF20041"/>
    </source>
</evidence>
<dbReference type="EMBL" id="WNXD01000001">
    <property type="protein sequence ID" value="MBB2144002.1"/>
    <property type="molecule type" value="Genomic_DNA"/>
</dbReference>
<comment type="caution">
    <text evidence="3">The sequence shown here is derived from an EMBL/GenBank/DDBJ whole genome shotgun (WGS) entry which is preliminary data.</text>
</comment>
<accession>A0A923DUC2</accession>
<evidence type="ECO:0000313" key="3">
    <source>
        <dbReference type="EMBL" id="MBB2144002.1"/>
    </source>
</evidence>
<gene>
    <name evidence="3" type="ORF">GM921_00765</name>
</gene>
<dbReference type="Pfam" id="PF20041">
    <property type="entry name" value="DUF6443"/>
    <property type="match status" value="1"/>
</dbReference>
<dbReference type="Gene3D" id="2.180.10.10">
    <property type="entry name" value="RHS repeat-associated core"/>
    <property type="match status" value="1"/>
</dbReference>
<name>A0A923DUC2_9SPHI</name>
<dbReference type="InterPro" id="IPR050708">
    <property type="entry name" value="T6SS_VgrG/RHS"/>
</dbReference>
<dbReference type="InterPro" id="IPR022385">
    <property type="entry name" value="Rhs_assc_core"/>
</dbReference>
<protein>
    <submittedName>
        <fullName evidence="3">RHS repeat-associated core domain-containing protein</fullName>
    </submittedName>
</protein>
<dbReference type="PANTHER" id="PTHR32305">
    <property type="match status" value="1"/>
</dbReference>
<evidence type="ECO:0000313" key="4">
    <source>
        <dbReference type="Proteomes" id="UP000601055"/>
    </source>
</evidence>
<organism evidence="3 4">
    <name type="scientific">Pedobacter planticolens</name>
    <dbReference type="NCBI Taxonomy" id="2679964"/>
    <lineage>
        <taxon>Bacteria</taxon>
        <taxon>Pseudomonadati</taxon>
        <taxon>Bacteroidota</taxon>
        <taxon>Sphingobacteriia</taxon>
        <taxon>Sphingobacteriales</taxon>
        <taxon>Sphingobacteriaceae</taxon>
        <taxon>Pedobacter</taxon>
    </lineage>
</organism>
<evidence type="ECO:0000256" key="1">
    <source>
        <dbReference type="SAM" id="MobiDB-lite"/>
    </source>
</evidence>
<feature type="compositionally biased region" description="Basic and acidic residues" evidence="1">
    <location>
        <begin position="963"/>
        <end position="983"/>
    </location>
</feature>
<keyword evidence="4" id="KW-1185">Reference proteome</keyword>
<feature type="compositionally biased region" description="Basic and acidic residues" evidence="1">
    <location>
        <begin position="938"/>
        <end position="953"/>
    </location>
</feature>
<dbReference type="AlphaFoldDB" id="A0A923DUC2"/>
<feature type="region of interest" description="Disordered" evidence="1">
    <location>
        <begin position="930"/>
        <end position="999"/>
    </location>
</feature>
<dbReference type="NCBIfam" id="TIGR03696">
    <property type="entry name" value="Rhs_assc_core"/>
    <property type="match status" value="1"/>
</dbReference>